<gene>
    <name evidence="3" type="ORF">F7D14_15710</name>
</gene>
<dbReference type="RefSeq" id="WP_020372399.1">
    <property type="nucleotide sequence ID" value="NZ_CP044331.1"/>
</dbReference>
<dbReference type="Pfam" id="PF13229">
    <property type="entry name" value="Beta_helix"/>
    <property type="match status" value="1"/>
</dbReference>
<keyword evidence="4" id="KW-1185">Reference proteome</keyword>
<dbReference type="InterPro" id="IPR039448">
    <property type="entry name" value="Beta_helix"/>
</dbReference>
<feature type="signal peptide" evidence="1">
    <location>
        <begin position="1"/>
        <end position="23"/>
    </location>
</feature>
<dbReference type="SMART" id="SM00710">
    <property type="entry name" value="PbH1"/>
    <property type="match status" value="5"/>
</dbReference>
<accession>A0A6B8M1N7</accession>
<dbReference type="EMBL" id="CP044331">
    <property type="protein sequence ID" value="QGM98787.1"/>
    <property type="molecule type" value="Genomic_DNA"/>
</dbReference>
<evidence type="ECO:0000313" key="4">
    <source>
        <dbReference type="Proteomes" id="UP000422569"/>
    </source>
</evidence>
<dbReference type="KEGG" id="mpar:F7D14_15710"/>
<name>A0A6B8M1N7_9HYPH</name>
<evidence type="ECO:0000313" key="3">
    <source>
        <dbReference type="EMBL" id="QGM98787.1"/>
    </source>
</evidence>
<dbReference type="Gene3D" id="2.160.20.10">
    <property type="entry name" value="Single-stranded right-handed beta-helix, Pectin lyase-like"/>
    <property type="match status" value="1"/>
</dbReference>
<dbReference type="Proteomes" id="UP000422569">
    <property type="component" value="Chromosome"/>
</dbReference>
<proteinExistence type="predicted"/>
<dbReference type="InterPro" id="IPR011050">
    <property type="entry name" value="Pectin_lyase_fold/virulence"/>
</dbReference>
<evidence type="ECO:0000259" key="2">
    <source>
        <dbReference type="Pfam" id="PF13229"/>
    </source>
</evidence>
<dbReference type="InterPro" id="IPR012334">
    <property type="entry name" value="Pectin_lyas_fold"/>
</dbReference>
<protein>
    <recommendedName>
        <fullName evidence="2">Right handed beta helix domain-containing protein</fullName>
    </recommendedName>
</protein>
<dbReference type="AlphaFoldDB" id="A0A6B8M1N7"/>
<feature type="chain" id="PRO_5025395858" description="Right handed beta helix domain-containing protein" evidence="1">
    <location>
        <begin position="24"/>
        <end position="312"/>
    </location>
</feature>
<dbReference type="InterPro" id="IPR006626">
    <property type="entry name" value="PbH1"/>
</dbReference>
<reference evidence="3 4" key="1">
    <citation type="submission" date="2019-09" db="EMBL/GenBank/DDBJ databases">
        <title>Isolation and complete genome sequencing of Methylocystis species.</title>
        <authorList>
            <person name="Rumah B.L."/>
            <person name="Stead C.E."/>
            <person name="Stevens B.C."/>
            <person name="Minton N.P."/>
            <person name="Grosse-Honebrink A."/>
            <person name="Zhang Y."/>
        </authorList>
    </citation>
    <scope>NUCLEOTIDE SEQUENCE [LARGE SCALE GENOMIC DNA]</scope>
    <source>
        <strain evidence="3 4">BRCS2</strain>
    </source>
</reference>
<feature type="domain" description="Right handed beta helix" evidence="2">
    <location>
        <begin position="168"/>
        <end position="306"/>
    </location>
</feature>
<organism evidence="3 4">
    <name type="scientific">Methylocystis parvus</name>
    <dbReference type="NCBI Taxonomy" id="134"/>
    <lineage>
        <taxon>Bacteria</taxon>
        <taxon>Pseudomonadati</taxon>
        <taxon>Pseudomonadota</taxon>
        <taxon>Alphaproteobacteria</taxon>
        <taxon>Hyphomicrobiales</taxon>
        <taxon>Methylocystaceae</taxon>
        <taxon>Methylocystis</taxon>
    </lineage>
</organism>
<keyword evidence="1" id="KW-0732">Signal</keyword>
<dbReference type="SUPFAM" id="SSF51126">
    <property type="entry name" value="Pectin lyase-like"/>
    <property type="match status" value="1"/>
</dbReference>
<evidence type="ECO:0000256" key="1">
    <source>
        <dbReference type="SAM" id="SignalP"/>
    </source>
</evidence>
<sequence>MRQFLMSASVAAALCMAAAPANAQATRTWVSGVGDDVNPCSRTAPCKTFAGAISKTASGGEIDALDPGGYGAVTITKPITIDGGGTFASILASATNGINVNISATSPTPNVVLRNLSINGAGTTLGLTGINVLGVGANVQVENVKIENFSTTGIRFAPNNATFVSKLFVKDTVINDVAGGGITVAPTGGANVFGEVDNVTVTRSGHGVRVQDRGLVTVVNSHFSENTGAGATVVTSGAGIFTELSIKNSVLSANLTGISTSGASSIAALTNTSVFLNGTGVSASGGTINTFGNNQVFANTTNGAFNGSQAQQ</sequence>